<evidence type="ECO:0008006" key="3">
    <source>
        <dbReference type="Google" id="ProtNLM"/>
    </source>
</evidence>
<organism evidence="2">
    <name type="scientific">hydrothermal vent metagenome</name>
    <dbReference type="NCBI Taxonomy" id="652676"/>
    <lineage>
        <taxon>unclassified sequences</taxon>
        <taxon>metagenomes</taxon>
        <taxon>ecological metagenomes</taxon>
    </lineage>
</organism>
<evidence type="ECO:0000313" key="2">
    <source>
        <dbReference type="EMBL" id="VAX26677.1"/>
    </source>
</evidence>
<feature type="transmembrane region" description="Helical" evidence="1">
    <location>
        <begin position="59"/>
        <end position="83"/>
    </location>
</feature>
<dbReference type="AlphaFoldDB" id="A0A3B1DDE8"/>
<keyword evidence="1" id="KW-0472">Membrane</keyword>
<evidence type="ECO:0000256" key="1">
    <source>
        <dbReference type="SAM" id="Phobius"/>
    </source>
</evidence>
<proteinExistence type="predicted"/>
<feature type="transmembrane region" description="Helical" evidence="1">
    <location>
        <begin position="142"/>
        <end position="160"/>
    </location>
</feature>
<accession>A0A3B1DDE8</accession>
<gene>
    <name evidence="2" type="ORF">MNBD_IGNAVI01-628</name>
</gene>
<feature type="transmembrane region" description="Helical" evidence="1">
    <location>
        <begin position="12"/>
        <end position="38"/>
    </location>
</feature>
<keyword evidence="1" id="KW-1133">Transmembrane helix</keyword>
<reference evidence="2" key="1">
    <citation type="submission" date="2018-06" db="EMBL/GenBank/DDBJ databases">
        <authorList>
            <person name="Zhirakovskaya E."/>
        </authorList>
    </citation>
    <scope>NUCLEOTIDE SEQUENCE</scope>
</reference>
<sequence length="169" mass="18446">MKKYLSPLIVGFGAGVLSIVPVAKSFGCCLIIPVAAFIALLLEQKANNDYSKMEIKQGLLFGLLTGLYAALFGTILDFFITFITKNNDIVATYSELQKMINQFPISEELKDNVMSILGNVVESIRTTGISLIYTFSVLVNNLILNSVFGMLGGIIGVQILNSRNQKNIT</sequence>
<dbReference type="EMBL" id="UOGD01000353">
    <property type="protein sequence ID" value="VAX26677.1"/>
    <property type="molecule type" value="Genomic_DNA"/>
</dbReference>
<name>A0A3B1DDE8_9ZZZZ</name>
<protein>
    <recommendedName>
        <fullName evidence="3">DUF4199 domain-containing protein</fullName>
    </recommendedName>
</protein>
<keyword evidence="1" id="KW-0812">Transmembrane</keyword>